<dbReference type="CDD" id="cd00093">
    <property type="entry name" value="HTH_XRE"/>
    <property type="match status" value="1"/>
</dbReference>
<protein>
    <submittedName>
        <fullName evidence="2">Transcriptional regulator</fullName>
    </submittedName>
</protein>
<evidence type="ECO:0000313" key="3">
    <source>
        <dbReference type="Proteomes" id="UP000216429"/>
    </source>
</evidence>
<dbReference type="RefSeq" id="WP_094811299.1">
    <property type="nucleotide sequence ID" value="NZ_NEVU01000002.1"/>
</dbReference>
<dbReference type="Proteomes" id="UP000216429">
    <property type="component" value="Unassembled WGS sequence"/>
</dbReference>
<dbReference type="Gene3D" id="1.10.260.40">
    <property type="entry name" value="lambda repressor-like DNA-binding domains"/>
    <property type="match status" value="1"/>
</dbReference>
<dbReference type="SUPFAM" id="SSF47413">
    <property type="entry name" value="lambda repressor-like DNA-binding domains"/>
    <property type="match status" value="1"/>
</dbReference>
<dbReference type="PANTHER" id="PTHR34475">
    <property type="match status" value="1"/>
</dbReference>
<organism evidence="2 3">
    <name type="scientific">Bordetella genomosp. 12</name>
    <dbReference type="NCBI Taxonomy" id="463035"/>
    <lineage>
        <taxon>Bacteria</taxon>
        <taxon>Pseudomonadati</taxon>
        <taxon>Pseudomonadota</taxon>
        <taxon>Betaproteobacteria</taxon>
        <taxon>Burkholderiales</taxon>
        <taxon>Alcaligenaceae</taxon>
        <taxon>Bordetella</taxon>
    </lineage>
</organism>
<keyword evidence="1" id="KW-0472">Membrane</keyword>
<feature type="transmembrane region" description="Helical" evidence="1">
    <location>
        <begin position="124"/>
        <end position="143"/>
    </location>
</feature>
<dbReference type="InterPro" id="IPR050400">
    <property type="entry name" value="Bact_Cytoskel_RodZ"/>
</dbReference>
<sequence length="162" mass="17346">MTQDLASAVQPSAAAPAQGGSVGAALQGLRQAKGWSLEEVSSRIKFSTRQLEALEAERWDELPTGVSLRGLIRNYARLLGADPTAIVDLLDGQVRAPAPASLGASRSLHGNGLAVDEERTASSWGWIVVIIALLAVGVAYAFWQGWLPQHWLPSQWFSKSSQ</sequence>
<dbReference type="InterPro" id="IPR010982">
    <property type="entry name" value="Lambda_DNA-bd_dom_sf"/>
</dbReference>
<gene>
    <name evidence="2" type="ORF">CAL22_05785</name>
</gene>
<dbReference type="Pfam" id="PF13413">
    <property type="entry name" value="HTH_25"/>
    <property type="match status" value="1"/>
</dbReference>
<dbReference type="EMBL" id="NEVU01000002">
    <property type="protein sequence ID" value="OZI74010.1"/>
    <property type="molecule type" value="Genomic_DNA"/>
</dbReference>
<accession>A0A261VKA6</accession>
<dbReference type="AlphaFoldDB" id="A0A261VKA6"/>
<dbReference type="GO" id="GO:0003677">
    <property type="term" value="F:DNA binding"/>
    <property type="evidence" value="ECO:0007669"/>
    <property type="project" value="InterPro"/>
</dbReference>
<dbReference type="InterPro" id="IPR001387">
    <property type="entry name" value="Cro/C1-type_HTH"/>
</dbReference>
<name>A0A261VKA6_9BORD</name>
<keyword evidence="1" id="KW-1133">Transmembrane helix</keyword>
<dbReference type="PANTHER" id="PTHR34475:SF1">
    <property type="entry name" value="CYTOSKELETON PROTEIN RODZ"/>
    <property type="match status" value="1"/>
</dbReference>
<proteinExistence type="predicted"/>
<reference evidence="3" key="1">
    <citation type="submission" date="2017-05" db="EMBL/GenBank/DDBJ databases">
        <title>Complete and WGS of Bordetella genogroups.</title>
        <authorList>
            <person name="Spilker T."/>
            <person name="Lipuma J."/>
        </authorList>
    </citation>
    <scope>NUCLEOTIDE SEQUENCE [LARGE SCALE GENOMIC DNA]</scope>
    <source>
        <strain evidence="3">AU6712</strain>
    </source>
</reference>
<keyword evidence="1" id="KW-0812">Transmembrane</keyword>
<evidence type="ECO:0000313" key="2">
    <source>
        <dbReference type="EMBL" id="OZI74010.1"/>
    </source>
</evidence>
<keyword evidence="3" id="KW-1185">Reference proteome</keyword>
<comment type="caution">
    <text evidence="2">The sequence shown here is derived from an EMBL/GenBank/DDBJ whole genome shotgun (WGS) entry which is preliminary data.</text>
</comment>
<evidence type="ECO:0000256" key="1">
    <source>
        <dbReference type="SAM" id="Phobius"/>
    </source>
</evidence>
<dbReference type="OrthoDB" id="8561330at2"/>